<dbReference type="InterPro" id="IPR037524">
    <property type="entry name" value="PA14/GLEYA"/>
</dbReference>
<dbReference type="PANTHER" id="PTHR46769:SF2">
    <property type="entry name" value="FIBROCYSTIN-L ISOFORM 2 PRECURSOR-RELATED"/>
    <property type="match status" value="1"/>
</dbReference>
<dbReference type="Gene3D" id="2.60.120.1560">
    <property type="match status" value="1"/>
</dbReference>
<protein>
    <recommendedName>
        <fullName evidence="2">PA14 domain-containing protein</fullName>
    </recommendedName>
</protein>
<dbReference type="InterPro" id="IPR011658">
    <property type="entry name" value="PA14_dom"/>
</dbReference>
<dbReference type="PANTHER" id="PTHR46769">
    <property type="entry name" value="POLYCYSTIC KIDNEY AND HEPATIC DISEASE 1 (AUTOSOMAL RECESSIVE)-LIKE 1"/>
    <property type="match status" value="1"/>
</dbReference>
<feature type="non-terminal residue" evidence="3">
    <location>
        <position position="1"/>
    </location>
</feature>
<feature type="domain" description="PA14" evidence="2">
    <location>
        <begin position="1"/>
        <end position="70"/>
    </location>
</feature>
<name>A0ABD0NZW5_CIRMR</name>
<evidence type="ECO:0000259" key="2">
    <source>
        <dbReference type="PROSITE" id="PS51820"/>
    </source>
</evidence>
<evidence type="ECO:0000256" key="1">
    <source>
        <dbReference type="ARBA" id="ARBA00022729"/>
    </source>
</evidence>
<dbReference type="Pfam" id="PF07691">
    <property type="entry name" value="PA14"/>
    <property type="match status" value="1"/>
</dbReference>
<gene>
    <name evidence="3" type="ORF">M9458_038420</name>
</gene>
<accession>A0ABD0NZW5</accession>
<feature type="non-terminal residue" evidence="3">
    <location>
        <position position="70"/>
    </location>
</feature>
<dbReference type="Proteomes" id="UP001529510">
    <property type="component" value="Unassembled WGS sequence"/>
</dbReference>
<evidence type="ECO:0000313" key="4">
    <source>
        <dbReference type="Proteomes" id="UP001529510"/>
    </source>
</evidence>
<dbReference type="SUPFAM" id="SSF56988">
    <property type="entry name" value="Anthrax protective antigen"/>
    <property type="match status" value="1"/>
</dbReference>
<dbReference type="InterPro" id="IPR052387">
    <property type="entry name" value="Fibrocystin"/>
</dbReference>
<dbReference type="PROSITE" id="PS51820">
    <property type="entry name" value="PA14"/>
    <property type="match status" value="1"/>
</dbReference>
<comment type="caution">
    <text evidence="3">The sequence shown here is derived from an EMBL/GenBank/DDBJ whole genome shotgun (WGS) entry which is preliminary data.</text>
</comment>
<reference evidence="3 4" key="1">
    <citation type="submission" date="2024-05" db="EMBL/GenBank/DDBJ databases">
        <title>Genome sequencing and assembly of Indian major carp, Cirrhinus mrigala (Hamilton, 1822).</title>
        <authorList>
            <person name="Mohindra V."/>
            <person name="Chowdhury L.M."/>
            <person name="Lal K."/>
            <person name="Jena J.K."/>
        </authorList>
    </citation>
    <scope>NUCLEOTIDE SEQUENCE [LARGE SCALE GENOMIC DNA]</scope>
    <source>
        <strain evidence="3">CM1030</strain>
        <tissue evidence="3">Blood</tissue>
    </source>
</reference>
<sequence>DVLNYNSSRSGYSVQWIDSLSYVWPTETDNFVARLSGFFVPTETDNYYFRIKADDRCQLYFSKTGLPKDK</sequence>
<keyword evidence="4" id="KW-1185">Reference proteome</keyword>
<dbReference type="EMBL" id="JAMKFB020000019">
    <property type="protein sequence ID" value="KAL0166576.1"/>
    <property type="molecule type" value="Genomic_DNA"/>
</dbReference>
<proteinExistence type="predicted"/>
<dbReference type="AlphaFoldDB" id="A0ABD0NZW5"/>
<keyword evidence="1" id="KW-0732">Signal</keyword>
<evidence type="ECO:0000313" key="3">
    <source>
        <dbReference type="EMBL" id="KAL0166576.1"/>
    </source>
</evidence>
<organism evidence="3 4">
    <name type="scientific">Cirrhinus mrigala</name>
    <name type="common">Mrigala</name>
    <dbReference type="NCBI Taxonomy" id="683832"/>
    <lineage>
        <taxon>Eukaryota</taxon>
        <taxon>Metazoa</taxon>
        <taxon>Chordata</taxon>
        <taxon>Craniata</taxon>
        <taxon>Vertebrata</taxon>
        <taxon>Euteleostomi</taxon>
        <taxon>Actinopterygii</taxon>
        <taxon>Neopterygii</taxon>
        <taxon>Teleostei</taxon>
        <taxon>Ostariophysi</taxon>
        <taxon>Cypriniformes</taxon>
        <taxon>Cyprinidae</taxon>
        <taxon>Labeoninae</taxon>
        <taxon>Labeonini</taxon>
        <taxon>Cirrhinus</taxon>
    </lineage>
</organism>